<evidence type="ECO:0000313" key="5">
    <source>
        <dbReference type="Proteomes" id="UP000037923"/>
    </source>
</evidence>
<evidence type="ECO:0000256" key="3">
    <source>
        <dbReference type="ARBA" id="ARBA00022679"/>
    </source>
</evidence>
<proteinExistence type="inferred from homology"/>
<dbReference type="OrthoDB" id="263942at2759"/>
<reference evidence="4 5" key="1">
    <citation type="submission" date="2015-07" db="EMBL/GenBank/DDBJ databases">
        <title>High-quality genome of monoxenous trypanosomatid Leptomonas pyrrhocoris.</title>
        <authorList>
            <person name="Flegontov P."/>
            <person name="Butenko A."/>
            <person name="Firsov S."/>
            <person name="Vlcek C."/>
            <person name="Logacheva M.D."/>
            <person name="Field M."/>
            <person name="Filatov D."/>
            <person name="Flegontova O."/>
            <person name="Gerasimov E."/>
            <person name="Jackson A.P."/>
            <person name="Kelly S."/>
            <person name="Opperdoes F."/>
            <person name="O'Reilly A."/>
            <person name="Votypka J."/>
            <person name="Yurchenko V."/>
            <person name="Lukes J."/>
        </authorList>
    </citation>
    <scope>NUCLEOTIDE SEQUENCE [LARGE SCALE GENOMIC DNA]</scope>
    <source>
        <strain evidence="4">H10</strain>
    </source>
</reference>
<keyword evidence="5" id="KW-1185">Reference proteome</keyword>
<name>A0A0N0DWP9_LEPPY</name>
<comment type="similarity">
    <text evidence="1">Belongs to the glycosyltransferase 2 family.</text>
</comment>
<dbReference type="GeneID" id="26903508"/>
<dbReference type="PANTHER" id="PTHR43179:SF12">
    <property type="entry name" value="GALACTOFURANOSYLTRANSFERASE GLFT2"/>
    <property type="match status" value="1"/>
</dbReference>
<evidence type="ECO:0000313" key="4">
    <source>
        <dbReference type="EMBL" id="KPA82051.1"/>
    </source>
</evidence>
<dbReference type="Proteomes" id="UP000037923">
    <property type="component" value="Unassembled WGS sequence"/>
</dbReference>
<dbReference type="GO" id="GO:0016757">
    <property type="term" value="F:glycosyltransferase activity"/>
    <property type="evidence" value="ECO:0007669"/>
    <property type="project" value="UniProtKB-KW"/>
</dbReference>
<evidence type="ECO:0000256" key="1">
    <source>
        <dbReference type="ARBA" id="ARBA00006739"/>
    </source>
</evidence>
<dbReference type="AlphaFoldDB" id="A0A0N0DWP9"/>
<keyword evidence="3 4" id="KW-0808">Transferase</keyword>
<protein>
    <submittedName>
        <fullName evidence="4">Beta galactofuranosyl glycosyle transferase</fullName>
    </submittedName>
</protein>
<evidence type="ECO:0000256" key="2">
    <source>
        <dbReference type="ARBA" id="ARBA00022676"/>
    </source>
</evidence>
<dbReference type="SUPFAM" id="SSF53448">
    <property type="entry name" value="Nucleotide-diphospho-sugar transferases"/>
    <property type="match status" value="1"/>
</dbReference>
<gene>
    <name evidence="4" type="ORF">ABB37_03217</name>
</gene>
<dbReference type="PANTHER" id="PTHR43179">
    <property type="entry name" value="RHAMNOSYLTRANSFERASE WBBL"/>
    <property type="match status" value="1"/>
</dbReference>
<comment type="caution">
    <text evidence="4">The sequence shown here is derived from an EMBL/GenBank/DDBJ whole genome shotgun (WGS) entry which is preliminary data.</text>
</comment>
<dbReference type="Gene3D" id="3.90.550.10">
    <property type="entry name" value="Spore Coat Polysaccharide Biosynthesis Protein SpsA, Chain A"/>
    <property type="match status" value="1"/>
</dbReference>
<keyword evidence="2" id="KW-0328">Glycosyltransferase</keyword>
<dbReference type="VEuPathDB" id="TriTrypDB:LpyrH10_05_0770"/>
<organism evidence="4 5">
    <name type="scientific">Leptomonas pyrrhocoris</name>
    <name type="common">Firebug parasite</name>
    <dbReference type="NCBI Taxonomy" id="157538"/>
    <lineage>
        <taxon>Eukaryota</taxon>
        <taxon>Discoba</taxon>
        <taxon>Euglenozoa</taxon>
        <taxon>Kinetoplastea</taxon>
        <taxon>Metakinetoplastina</taxon>
        <taxon>Trypanosomatida</taxon>
        <taxon>Trypanosomatidae</taxon>
        <taxon>Leishmaniinae</taxon>
        <taxon>Leptomonas</taxon>
    </lineage>
</organism>
<sequence>MPFDERNTEMLLHLNSLDPLPPRVGERAISFMEFIGCLEQRLQVNRKTKTELPISDDKPFIPYLVLPVTFELRDIKQFVCNVTVPFKHLMYVQNGPLYSTSEFLDATEAVFSFTTRLQIRRYPKNIGYAGALNVAMRHAMTFPFEEVPFFTTSNNDVRFPGDALVHALPKFLSASMSGAGLLKEFMAEVATEPNEYTPEVFRAVPLRSWDGEHVVVTSRYLPDRVRYMNADERKKIFRSHAGVLFPDWSVQAAFYALTRLAIETAGFFDENCYPAYWEDPDYMQRVRFLGLHDIRALGSKDGVFHPSFNFLDTEKAHAASKELGDVLVFLRGVTEILLYKLSEVYWNGKPATVNVHGKAPTGVLLPLDAYVLNERRRRALEEMIQLSLQHYRSNASARVDRTKSAKIIAFVNPEKREQLLNELNVSVDGVAYYKNGYTLRRLSLAM</sequence>
<dbReference type="RefSeq" id="XP_015660490.1">
    <property type="nucleotide sequence ID" value="XM_015800483.1"/>
</dbReference>
<dbReference type="EMBL" id="LGTL01000005">
    <property type="protein sequence ID" value="KPA82051.1"/>
    <property type="molecule type" value="Genomic_DNA"/>
</dbReference>
<accession>A0A0N0DWP9</accession>
<dbReference type="InterPro" id="IPR029044">
    <property type="entry name" value="Nucleotide-diphossugar_trans"/>
</dbReference>